<dbReference type="EMBL" id="AP027151">
    <property type="protein sequence ID" value="BDV44074.1"/>
    <property type="molecule type" value="Genomic_DNA"/>
</dbReference>
<gene>
    <name evidence="3" type="ORF">GURASL_29970</name>
</gene>
<organism evidence="3 4">
    <name type="scientific">Geotalea uraniireducens</name>
    <dbReference type="NCBI Taxonomy" id="351604"/>
    <lineage>
        <taxon>Bacteria</taxon>
        <taxon>Pseudomonadati</taxon>
        <taxon>Thermodesulfobacteriota</taxon>
        <taxon>Desulfuromonadia</taxon>
        <taxon>Geobacterales</taxon>
        <taxon>Geobacteraceae</taxon>
        <taxon>Geotalea</taxon>
    </lineage>
</organism>
<dbReference type="CDD" id="cd08702">
    <property type="entry name" value="Arna_FMT_C"/>
    <property type="match status" value="1"/>
</dbReference>
<accession>A0ABM8ENA8</accession>
<protein>
    <submittedName>
        <fullName evidence="3">Formyltransferase</fullName>
    </submittedName>
</protein>
<evidence type="ECO:0000313" key="3">
    <source>
        <dbReference type="EMBL" id="BDV44074.1"/>
    </source>
</evidence>
<dbReference type="PANTHER" id="PTHR11138">
    <property type="entry name" value="METHIONYL-TRNA FORMYLTRANSFERASE"/>
    <property type="match status" value="1"/>
</dbReference>
<dbReference type="Gene3D" id="3.40.50.12230">
    <property type="match status" value="1"/>
</dbReference>
<dbReference type="InterPro" id="IPR005793">
    <property type="entry name" value="Formyl_trans_C"/>
</dbReference>
<name>A0ABM8ENA8_9BACT</name>
<evidence type="ECO:0000259" key="2">
    <source>
        <dbReference type="Pfam" id="PF02911"/>
    </source>
</evidence>
<dbReference type="Pfam" id="PF00551">
    <property type="entry name" value="Formyl_trans_N"/>
    <property type="match status" value="1"/>
</dbReference>
<sequence length="308" mass="33656">MLMKKTTLVVCAYHNVGYRCLEELLRQGADVRLIFTHEDSPTEEIWFASVRELADRHGIPWRTTDVNLPENQALLRELAPDFLFSFYYRNMIKGEVLDIPRCGALNLHGSYLPRYRGRVPVNWAVINGETETGATLHYMVEKPDAGDIVDREKVEIAFTDTALDVFNKVTVAAVTVISRSFPLLVAGTAPRQPMDLGAGSYFGGRKPADGLIDWTKGAKQIYNLVRGVTHPYPGAFTFRAGKKVIIWQAWPVAGSGAPGAIVSTAPLVVGTGDGLLEIRTLQEEGAPEQPAAAWIAATGLTGGTFAND</sequence>
<dbReference type="NCBIfam" id="NF005414">
    <property type="entry name" value="PRK06988.1"/>
    <property type="match status" value="1"/>
</dbReference>
<proteinExistence type="predicted"/>
<dbReference type="InterPro" id="IPR011034">
    <property type="entry name" value="Formyl_transferase-like_C_sf"/>
</dbReference>
<dbReference type="InterPro" id="IPR036477">
    <property type="entry name" value="Formyl_transf_N_sf"/>
</dbReference>
<dbReference type="PANTHER" id="PTHR11138:SF5">
    <property type="entry name" value="METHIONYL-TRNA FORMYLTRANSFERASE, MITOCHONDRIAL"/>
    <property type="match status" value="1"/>
</dbReference>
<dbReference type="SUPFAM" id="SSF50486">
    <property type="entry name" value="FMT C-terminal domain-like"/>
    <property type="match status" value="1"/>
</dbReference>
<evidence type="ECO:0000313" key="4">
    <source>
        <dbReference type="Proteomes" id="UP001317705"/>
    </source>
</evidence>
<reference evidence="3 4" key="1">
    <citation type="submission" date="2022-12" db="EMBL/GenBank/DDBJ databases">
        <title>Polyphasic characterization of Geotalea uranireducens NIT-SL11 newly isolated from a complex of sewage sludge and microbially reduced graphene oxide.</title>
        <authorList>
            <person name="Xie L."/>
            <person name="Yoshida N."/>
            <person name="Meng L."/>
        </authorList>
    </citation>
    <scope>NUCLEOTIDE SEQUENCE [LARGE SCALE GENOMIC DNA]</scope>
    <source>
        <strain evidence="3 4">NIT-SL11</strain>
    </source>
</reference>
<dbReference type="InterPro" id="IPR002376">
    <property type="entry name" value="Formyl_transf_N"/>
</dbReference>
<keyword evidence="4" id="KW-1185">Reference proteome</keyword>
<dbReference type="Pfam" id="PF02911">
    <property type="entry name" value="Formyl_trans_C"/>
    <property type="match status" value="1"/>
</dbReference>
<dbReference type="Proteomes" id="UP001317705">
    <property type="component" value="Chromosome"/>
</dbReference>
<dbReference type="SUPFAM" id="SSF53328">
    <property type="entry name" value="Formyltransferase"/>
    <property type="match status" value="1"/>
</dbReference>
<evidence type="ECO:0000259" key="1">
    <source>
        <dbReference type="Pfam" id="PF00551"/>
    </source>
</evidence>
<feature type="domain" description="Formyl transferase N-terminal" evidence="1">
    <location>
        <begin position="29"/>
        <end position="177"/>
    </location>
</feature>
<feature type="domain" description="Formyl transferase C-terminal" evidence="2">
    <location>
        <begin position="206"/>
        <end position="296"/>
    </location>
</feature>